<keyword evidence="9" id="KW-1185">Reference proteome</keyword>
<evidence type="ECO:0000256" key="6">
    <source>
        <dbReference type="ARBA" id="ARBA00023033"/>
    </source>
</evidence>
<accession>A0ABR2ZF86</accession>
<proteinExistence type="inferred from homology"/>
<dbReference type="Proteomes" id="UP001437256">
    <property type="component" value="Unassembled WGS sequence"/>
</dbReference>
<evidence type="ECO:0000256" key="2">
    <source>
        <dbReference type="ARBA" id="ARBA00010617"/>
    </source>
</evidence>
<comment type="cofactor">
    <cofactor evidence="1">
        <name>heme</name>
        <dbReference type="ChEBI" id="CHEBI:30413"/>
    </cofactor>
</comment>
<dbReference type="EMBL" id="JBBXMP010000216">
    <property type="protein sequence ID" value="KAL0059609.1"/>
    <property type="molecule type" value="Genomic_DNA"/>
</dbReference>
<dbReference type="PRINTS" id="PR00465">
    <property type="entry name" value="EP450IV"/>
</dbReference>
<evidence type="ECO:0008006" key="10">
    <source>
        <dbReference type="Google" id="ProtNLM"/>
    </source>
</evidence>
<dbReference type="PROSITE" id="PS00086">
    <property type="entry name" value="CYTOCHROME_P450"/>
    <property type="match status" value="1"/>
</dbReference>
<dbReference type="InterPro" id="IPR017972">
    <property type="entry name" value="Cyt_P450_CS"/>
</dbReference>
<dbReference type="InterPro" id="IPR002403">
    <property type="entry name" value="Cyt_P450_E_grp-IV"/>
</dbReference>
<dbReference type="PANTHER" id="PTHR46206:SF1">
    <property type="entry name" value="P450, PUTATIVE (EUROFUNG)-RELATED"/>
    <property type="match status" value="1"/>
</dbReference>
<evidence type="ECO:0000256" key="7">
    <source>
        <dbReference type="RuleBase" id="RU000461"/>
    </source>
</evidence>
<protein>
    <recommendedName>
        <fullName evidence="10">Cytochrome P450</fullName>
    </recommendedName>
</protein>
<evidence type="ECO:0000313" key="8">
    <source>
        <dbReference type="EMBL" id="KAL0059609.1"/>
    </source>
</evidence>
<dbReference type="InterPro" id="IPR036396">
    <property type="entry name" value="Cyt_P450_sf"/>
</dbReference>
<evidence type="ECO:0000256" key="5">
    <source>
        <dbReference type="ARBA" id="ARBA00023004"/>
    </source>
</evidence>
<name>A0ABR2ZF86_9AGAR</name>
<comment type="caution">
    <text evidence="8">The sequence shown here is derived from an EMBL/GenBank/DDBJ whole genome shotgun (WGS) entry which is preliminary data.</text>
</comment>
<evidence type="ECO:0000256" key="3">
    <source>
        <dbReference type="ARBA" id="ARBA00022723"/>
    </source>
</evidence>
<keyword evidence="6 7" id="KW-0503">Monooxygenase</keyword>
<sequence>MDFDLAKFDFASFDFPKLDLSSLNYRDVGIAVGVSLAVYRYFRALRERSKLSAIPTYGYNGIFTSYLTVWRYLSDPRALYPDTPFKIPTTDGWYVVLHGDQMYEAVRRASEDELSVFKALDNLFKVPYTISSRLNDHPQYHINTILTSLTRSVNTKFDEIRDEVQHGFETFLPANDHGEWVKYTDIPSVAQKIVVRVTNRVFVGLPLCRNEDWCDLNIKFTISVAVNGMIIGMFPEFLHPIVGRIFSSRNSSFRRARKHMMPLIEERLEMVQKYGTGVDYEGKPNDLISWLLDECARSGTDWQKGEGLIEELILRMVATNFGAIHTTSESMTLSSAIYFLAANPHLAEPLRAEINECLEQEGGWTKVSLGKMNLVDSFLKESGRKSMVGAIGVLRIVDKEFVLPNGTTLPVGARVGLAAYESHHNKATYPSPEEFNYSRFVEMGNNVKNLMTTPSEDWMVFGAGRHACPGRFFAVNMLKLLLGHLLLNYDVKLPDGAKLPEPTWLGSALLPNTSAGVLFRKRM</sequence>
<gene>
    <name evidence="8" type="ORF">AAF712_013660</name>
</gene>
<dbReference type="Gene3D" id="1.10.630.10">
    <property type="entry name" value="Cytochrome P450"/>
    <property type="match status" value="1"/>
</dbReference>
<evidence type="ECO:0000256" key="1">
    <source>
        <dbReference type="ARBA" id="ARBA00001971"/>
    </source>
</evidence>
<keyword evidence="4 7" id="KW-0560">Oxidoreductase</keyword>
<keyword evidence="7" id="KW-0349">Heme</keyword>
<evidence type="ECO:0000256" key="4">
    <source>
        <dbReference type="ARBA" id="ARBA00023002"/>
    </source>
</evidence>
<dbReference type="Pfam" id="PF00067">
    <property type="entry name" value="p450"/>
    <property type="match status" value="1"/>
</dbReference>
<keyword evidence="3 7" id="KW-0479">Metal-binding</keyword>
<organism evidence="8 9">
    <name type="scientific">Marasmius tenuissimus</name>
    <dbReference type="NCBI Taxonomy" id="585030"/>
    <lineage>
        <taxon>Eukaryota</taxon>
        <taxon>Fungi</taxon>
        <taxon>Dikarya</taxon>
        <taxon>Basidiomycota</taxon>
        <taxon>Agaricomycotina</taxon>
        <taxon>Agaricomycetes</taxon>
        <taxon>Agaricomycetidae</taxon>
        <taxon>Agaricales</taxon>
        <taxon>Marasmiineae</taxon>
        <taxon>Marasmiaceae</taxon>
        <taxon>Marasmius</taxon>
    </lineage>
</organism>
<dbReference type="CDD" id="cd11041">
    <property type="entry name" value="CYP503A1-like"/>
    <property type="match status" value="1"/>
</dbReference>
<comment type="similarity">
    <text evidence="2 7">Belongs to the cytochrome P450 family.</text>
</comment>
<evidence type="ECO:0000313" key="9">
    <source>
        <dbReference type="Proteomes" id="UP001437256"/>
    </source>
</evidence>
<reference evidence="8 9" key="1">
    <citation type="submission" date="2024-05" db="EMBL/GenBank/DDBJ databases">
        <title>A draft genome resource for the thread blight pathogen Marasmius tenuissimus strain MS-2.</title>
        <authorList>
            <person name="Yulfo-Soto G.E."/>
            <person name="Baruah I.K."/>
            <person name="Amoako-Attah I."/>
            <person name="Bukari Y."/>
            <person name="Meinhardt L.W."/>
            <person name="Bailey B.A."/>
            <person name="Cohen S.P."/>
        </authorList>
    </citation>
    <scope>NUCLEOTIDE SEQUENCE [LARGE SCALE GENOMIC DNA]</scope>
    <source>
        <strain evidence="8 9">MS-2</strain>
    </source>
</reference>
<dbReference type="PANTHER" id="PTHR46206">
    <property type="entry name" value="CYTOCHROME P450"/>
    <property type="match status" value="1"/>
</dbReference>
<keyword evidence="5 7" id="KW-0408">Iron</keyword>
<dbReference type="InterPro" id="IPR001128">
    <property type="entry name" value="Cyt_P450"/>
</dbReference>
<dbReference type="SUPFAM" id="SSF48264">
    <property type="entry name" value="Cytochrome P450"/>
    <property type="match status" value="1"/>
</dbReference>